<protein>
    <submittedName>
        <fullName evidence="2">Uncharacterized protein</fullName>
    </submittedName>
</protein>
<dbReference type="EMBL" id="LACI01000035">
    <property type="protein sequence ID" value="KJU87740.1"/>
    <property type="molecule type" value="Genomic_DNA"/>
</dbReference>
<feature type="region of interest" description="Disordered" evidence="1">
    <location>
        <begin position="165"/>
        <end position="216"/>
    </location>
</feature>
<evidence type="ECO:0000313" key="2">
    <source>
        <dbReference type="EMBL" id="KJU87740.1"/>
    </source>
</evidence>
<sequence length="216" mass="24683">MSWLEHHDRSWKLASDAEVMSRQNQLDSARELYMRAAKEEELAVNSLDLSKSRTLGISVVSAVSLWYKAARYKKAQQLAKTWLKYTALAAFAREELDELLQAIEQVIETDDEEPQEFGVSCIRATGCIKIPVADISSEMQKQSPILSYFQGDATGQNFHHRRHYRSADKKEHQQPDHKGAGAFKLSDNEYLHKKPSARSGVKNKRSPKTSSYFCFR</sequence>
<evidence type="ECO:0000256" key="1">
    <source>
        <dbReference type="SAM" id="MobiDB-lite"/>
    </source>
</evidence>
<proteinExistence type="predicted"/>
<accession>A0A0F3H0S3</accession>
<reference evidence="2 3" key="1">
    <citation type="submission" date="2015-02" db="EMBL/GenBank/DDBJ databases">
        <title>Single-cell genomics of uncultivated deep-branching MTB reveals a conserved set of magnetosome genes.</title>
        <authorList>
            <person name="Kolinko S."/>
            <person name="Richter M."/>
            <person name="Glockner F.O."/>
            <person name="Brachmann A."/>
            <person name="Schuler D."/>
        </authorList>
    </citation>
    <scope>NUCLEOTIDE SEQUENCE [LARGE SCALE GENOMIC DNA]</scope>
    <source>
        <strain evidence="2">TM-1</strain>
    </source>
</reference>
<gene>
    <name evidence="2" type="ORF">MBAV_000066</name>
</gene>
<organism evidence="2 3">
    <name type="scientific">Candidatus Magnetobacterium bavaricum</name>
    <dbReference type="NCBI Taxonomy" id="29290"/>
    <lineage>
        <taxon>Bacteria</taxon>
        <taxon>Pseudomonadati</taxon>
        <taxon>Nitrospirota</taxon>
        <taxon>Thermodesulfovibrionia</taxon>
        <taxon>Thermodesulfovibrionales</taxon>
        <taxon>Candidatus Magnetobacteriaceae</taxon>
        <taxon>Candidatus Magnetobacterium</taxon>
    </lineage>
</organism>
<dbReference type="AlphaFoldDB" id="A0A0F3H0S3"/>
<comment type="caution">
    <text evidence="2">The sequence shown here is derived from an EMBL/GenBank/DDBJ whole genome shotgun (WGS) entry which is preliminary data.</text>
</comment>
<dbReference type="Proteomes" id="UP000033423">
    <property type="component" value="Unassembled WGS sequence"/>
</dbReference>
<evidence type="ECO:0000313" key="3">
    <source>
        <dbReference type="Proteomes" id="UP000033423"/>
    </source>
</evidence>
<name>A0A0F3H0S3_9BACT</name>
<feature type="compositionally biased region" description="Basic and acidic residues" evidence="1">
    <location>
        <begin position="165"/>
        <end position="179"/>
    </location>
</feature>
<feature type="compositionally biased region" description="Basic residues" evidence="1">
    <location>
        <begin position="193"/>
        <end position="207"/>
    </location>
</feature>
<keyword evidence="3" id="KW-1185">Reference proteome</keyword>